<feature type="transmembrane region" description="Helical" evidence="6">
    <location>
        <begin position="174"/>
        <end position="197"/>
    </location>
</feature>
<feature type="transmembrane region" description="Helical" evidence="6">
    <location>
        <begin position="93"/>
        <end position="111"/>
    </location>
</feature>
<gene>
    <name evidence="8" type="primary">tlcd4b</name>
</gene>
<evidence type="ECO:0000259" key="7">
    <source>
        <dbReference type="PROSITE" id="PS50922"/>
    </source>
</evidence>
<evidence type="ECO:0000256" key="5">
    <source>
        <dbReference type="PROSITE-ProRule" id="PRU00205"/>
    </source>
</evidence>
<feature type="transmembrane region" description="Helical" evidence="6">
    <location>
        <begin position="54"/>
        <end position="73"/>
    </location>
</feature>
<reference evidence="8 9" key="1">
    <citation type="submission" date="2019-04" db="EMBL/GenBank/DDBJ databases">
        <authorList>
            <consortium name="Wellcome Sanger Institute Data Sharing"/>
        </authorList>
    </citation>
    <scope>NUCLEOTIDE SEQUENCE [LARGE SCALE GENOMIC DNA]</scope>
</reference>
<evidence type="ECO:0000256" key="4">
    <source>
        <dbReference type="ARBA" id="ARBA00023136"/>
    </source>
</evidence>
<keyword evidence="9" id="KW-1185">Reference proteome</keyword>
<feature type="transmembrane region" description="Helical" evidence="6">
    <location>
        <begin position="118"/>
        <end position="135"/>
    </location>
</feature>
<dbReference type="OrthoDB" id="10266980at2759"/>
<dbReference type="Ensembl" id="ENSSFOT00015023035.2">
    <property type="protein sequence ID" value="ENSSFOP00015022785.2"/>
    <property type="gene ID" value="ENSSFOG00015014661.2"/>
</dbReference>
<evidence type="ECO:0000313" key="9">
    <source>
        <dbReference type="Proteomes" id="UP000694397"/>
    </source>
</evidence>
<dbReference type="GO" id="GO:0005783">
    <property type="term" value="C:endoplasmic reticulum"/>
    <property type="evidence" value="ECO:0007669"/>
    <property type="project" value="TreeGrafter"/>
</dbReference>
<dbReference type="InterPro" id="IPR050846">
    <property type="entry name" value="TLCD"/>
</dbReference>
<organism evidence="8 9">
    <name type="scientific">Scleropages formosus</name>
    <name type="common">Asian bonytongue</name>
    <name type="synonym">Osteoglossum formosum</name>
    <dbReference type="NCBI Taxonomy" id="113540"/>
    <lineage>
        <taxon>Eukaryota</taxon>
        <taxon>Metazoa</taxon>
        <taxon>Chordata</taxon>
        <taxon>Craniata</taxon>
        <taxon>Vertebrata</taxon>
        <taxon>Euteleostomi</taxon>
        <taxon>Actinopterygii</taxon>
        <taxon>Neopterygii</taxon>
        <taxon>Teleostei</taxon>
        <taxon>Osteoglossocephala</taxon>
        <taxon>Osteoglossomorpha</taxon>
        <taxon>Osteoglossiformes</taxon>
        <taxon>Osteoglossidae</taxon>
        <taxon>Scleropages</taxon>
    </lineage>
</organism>
<evidence type="ECO:0000313" key="8">
    <source>
        <dbReference type="Ensembl" id="ENSSFOP00015022785.2"/>
    </source>
</evidence>
<dbReference type="GO" id="GO:0016020">
    <property type="term" value="C:membrane"/>
    <property type="evidence" value="ECO:0007669"/>
    <property type="project" value="UniProtKB-SubCell"/>
</dbReference>
<keyword evidence="3 6" id="KW-1133">Transmembrane helix</keyword>
<keyword evidence="2 5" id="KW-0812">Transmembrane</keyword>
<evidence type="ECO:0000256" key="2">
    <source>
        <dbReference type="ARBA" id="ARBA00022692"/>
    </source>
</evidence>
<dbReference type="SMART" id="SM00724">
    <property type="entry name" value="TLC"/>
    <property type="match status" value="1"/>
</dbReference>
<sequence>LLVSVFLWDLAVMGGSFVGFQLLFFLGSPLLSAFITPSYRRLAPGKLTEWNSRMVSTIHAFVVGLFCLYILWFDDAVNADPVWGDPTLVKLNVAITCGYLLYDLALLACNWSTMGDGFFVCHHVAALYAYSYVLTRGLLPYFANFRLISELSTPFVNQRWFFEALSFPRSHHLVVANGVAMAVVFFLVRIAVIPTYYARVIATFGTPAFYRLGLGAQVAWILSCVCLDILNAIWMYKIARGCYRVLTGAGQMGKYGRHGSAHANNHRN</sequence>
<reference evidence="8" key="3">
    <citation type="submission" date="2025-09" db="UniProtKB">
        <authorList>
            <consortium name="Ensembl"/>
        </authorList>
    </citation>
    <scope>IDENTIFICATION</scope>
</reference>
<feature type="transmembrane region" description="Helical" evidence="6">
    <location>
        <begin position="217"/>
        <end position="236"/>
    </location>
</feature>
<proteinExistence type="predicted"/>
<dbReference type="GeneTree" id="ENSGT01010000222313"/>
<dbReference type="PANTHER" id="PTHR13439">
    <property type="entry name" value="CT120 PROTEIN"/>
    <property type="match status" value="1"/>
</dbReference>
<comment type="subcellular location">
    <subcellularLocation>
        <location evidence="1">Membrane</location>
        <topology evidence="1">Multi-pass membrane protein</topology>
    </subcellularLocation>
</comment>
<accession>A0A8C9RTJ0</accession>
<dbReference type="AlphaFoldDB" id="A0A8C9RTJ0"/>
<evidence type="ECO:0000256" key="6">
    <source>
        <dbReference type="SAM" id="Phobius"/>
    </source>
</evidence>
<dbReference type="PANTHER" id="PTHR13439:SF49">
    <property type="entry name" value="TLC DOMAIN-CONTAINING PROTEIN 4-B"/>
    <property type="match status" value="1"/>
</dbReference>
<evidence type="ECO:0000256" key="1">
    <source>
        <dbReference type="ARBA" id="ARBA00004141"/>
    </source>
</evidence>
<dbReference type="PROSITE" id="PS50922">
    <property type="entry name" value="TLC"/>
    <property type="match status" value="1"/>
</dbReference>
<protein>
    <submittedName>
        <fullName evidence="8">TLC domain containing 4b</fullName>
    </submittedName>
</protein>
<dbReference type="InterPro" id="IPR006634">
    <property type="entry name" value="TLC-dom"/>
</dbReference>
<dbReference type="Proteomes" id="UP000694397">
    <property type="component" value="Chromosome 3"/>
</dbReference>
<dbReference type="Pfam" id="PF03798">
    <property type="entry name" value="TRAM_LAG1_CLN8"/>
    <property type="match status" value="1"/>
</dbReference>
<feature type="domain" description="TLC" evidence="7">
    <location>
        <begin position="45"/>
        <end position="247"/>
    </location>
</feature>
<dbReference type="GO" id="GO:0055088">
    <property type="term" value="P:lipid homeostasis"/>
    <property type="evidence" value="ECO:0007669"/>
    <property type="project" value="TreeGrafter"/>
</dbReference>
<feature type="transmembrane region" description="Helical" evidence="6">
    <location>
        <begin position="6"/>
        <end position="34"/>
    </location>
</feature>
<name>A0A8C9RTJ0_SCLFO</name>
<reference evidence="8" key="2">
    <citation type="submission" date="2025-08" db="UniProtKB">
        <authorList>
            <consortium name="Ensembl"/>
        </authorList>
    </citation>
    <scope>IDENTIFICATION</scope>
</reference>
<evidence type="ECO:0000256" key="3">
    <source>
        <dbReference type="ARBA" id="ARBA00022989"/>
    </source>
</evidence>
<keyword evidence="4 5" id="KW-0472">Membrane</keyword>